<evidence type="ECO:0000313" key="10">
    <source>
        <dbReference type="Proteomes" id="UP001597365"/>
    </source>
</evidence>
<feature type="region of interest" description="Disordered" evidence="7">
    <location>
        <begin position="189"/>
        <end position="216"/>
    </location>
</feature>
<keyword evidence="4 8" id="KW-0812">Transmembrane</keyword>
<dbReference type="Proteomes" id="UP001597365">
    <property type="component" value="Unassembled WGS sequence"/>
</dbReference>
<dbReference type="InterPro" id="IPR002758">
    <property type="entry name" value="Cation_antiport_E"/>
</dbReference>
<dbReference type="NCBIfam" id="NF006521">
    <property type="entry name" value="PRK08965.1-5"/>
    <property type="match status" value="1"/>
</dbReference>
<evidence type="ECO:0000256" key="5">
    <source>
        <dbReference type="ARBA" id="ARBA00022989"/>
    </source>
</evidence>
<evidence type="ECO:0000256" key="7">
    <source>
        <dbReference type="SAM" id="MobiDB-lite"/>
    </source>
</evidence>
<evidence type="ECO:0000256" key="8">
    <source>
        <dbReference type="SAM" id="Phobius"/>
    </source>
</evidence>
<feature type="transmembrane region" description="Helical" evidence="8">
    <location>
        <begin position="44"/>
        <end position="62"/>
    </location>
</feature>
<comment type="similarity">
    <text evidence="2">Belongs to the CPA3 antiporters (TC 2.A.63) subunit E family.</text>
</comment>
<comment type="subcellular location">
    <subcellularLocation>
        <location evidence="1">Cell membrane</location>
        <topology evidence="1">Multi-pass membrane protein</topology>
    </subcellularLocation>
</comment>
<dbReference type="RefSeq" id="WP_380899800.1">
    <property type="nucleotide sequence ID" value="NZ_JBHUFU010000007.1"/>
</dbReference>
<evidence type="ECO:0000256" key="4">
    <source>
        <dbReference type="ARBA" id="ARBA00022692"/>
    </source>
</evidence>
<comment type="caution">
    <text evidence="9">The sequence shown here is derived from an EMBL/GenBank/DDBJ whole genome shotgun (WGS) entry which is preliminary data.</text>
</comment>
<feature type="transmembrane region" description="Helical" evidence="8">
    <location>
        <begin position="74"/>
        <end position="95"/>
    </location>
</feature>
<dbReference type="PANTHER" id="PTHR34584">
    <property type="entry name" value="NA(+)/H(+) ANTIPORTER SUBUNIT E1"/>
    <property type="match status" value="1"/>
</dbReference>
<feature type="transmembrane region" description="Helical" evidence="8">
    <location>
        <begin position="21"/>
        <end position="38"/>
    </location>
</feature>
<keyword evidence="5 8" id="KW-1133">Transmembrane helix</keyword>
<evidence type="ECO:0000256" key="2">
    <source>
        <dbReference type="ARBA" id="ARBA00006228"/>
    </source>
</evidence>
<gene>
    <name evidence="9" type="ORF">ACFSJS_13355</name>
</gene>
<dbReference type="Pfam" id="PF01899">
    <property type="entry name" value="MNHE"/>
    <property type="match status" value="1"/>
</dbReference>
<sequence length="216" mass="23356">MTPARTPDGRAPADGLLRQAARRWPVLVWLWLLWIVLWGSVGPVVLIGGAVVAALVVALFPLPAITHRMTVRPLWVVALAGHLLVDLAVSALTVAREALLRGPRVRAAVLEARLEVDTDLLITAAAHLTTLTPGTLVVEIDRGRRRFYVHSLPVRDAAEAGKRRREIADAERWVVRAYGSAAVREALLGRKRPAGRADGGPDVPGSGNGEGEEERR</sequence>
<evidence type="ECO:0000256" key="1">
    <source>
        <dbReference type="ARBA" id="ARBA00004651"/>
    </source>
</evidence>
<organism evidence="9 10">
    <name type="scientific">Streptomyces desertarenae</name>
    <dbReference type="NCBI Taxonomy" id="2666184"/>
    <lineage>
        <taxon>Bacteria</taxon>
        <taxon>Bacillati</taxon>
        <taxon>Actinomycetota</taxon>
        <taxon>Actinomycetes</taxon>
        <taxon>Kitasatosporales</taxon>
        <taxon>Streptomycetaceae</taxon>
        <taxon>Streptomyces</taxon>
    </lineage>
</organism>
<dbReference type="EMBL" id="JBHUFU010000007">
    <property type="protein sequence ID" value="MFD1830653.1"/>
    <property type="molecule type" value="Genomic_DNA"/>
</dbReference>
<keyword evidence="3" id="KW-1003">Cell membrane</keyword>
<name>A0ABW4PIR0_9ACTN</name>
<keyword evidence="6 8" id="KW-0472">Membrane</keyword>
<proteinExistence type="inferred from homology"/>
<keyword evidence="10" id="KW-1185">Reference proteome</keyword>
<evidence type="ECO:0000313" key="9">
    <source>
        <dbReference type="EMBL" id="MFD1830653.1"/>
    </source>
</evidence>
<evidence type="ECO:0000256" key="3">
    <source>
        <dbReference type="ARBA" id="ARBA00022475"/>
    </source>
</evidence>
<accession>A0ABW4PIR0</accession>
<dbReference type="PANTHER" id="PTHR34584:SF1">
    <property type="entry name" value="NA(+)_H(+) ANTIPORTER SUBUNIT E1"/>
    <property type="match status" value="1"/>
</dbReference>
<protein>
    <submittedName>
        <fullName evidence="9">Na+/H+ antiporter subunit E</fullName>
    </submittedName>
</protein>
<evidence type="ECO:0000256" key="6">
    <source>
        <dbReference type="ARBA" id="ARBA00023136"/>
    </source>
</evidence>
<reference evidence="10" key="1">
    <citation type="journal article" date="2019" name="Int. J. Syst. Evol. Microbiol.">
        <title>The Global Catalogue of Microorganisms (GCM) 10K type strain sequencing project: providing services to taxonomists for standard genome sequencing and annotation.</title>
        <authorList>
            <consortium name="The Broad Institute Genomics Platform"/>
            <consortium name="The Broad Institute Genome Sequencing Center for Infectious Disease"/>
            <person name="Wu L."/>
            <person name="Ma J."/>
        </authorList>
    </citation>
    <scope>NUCLEOTIDE SEQUENCE [LARGE SCALE GENOMIC DNA]</scope>
    <source>
        <strain evidence="10">CGMCC 4.7455</strain>
    </source>
</reference>